<dbReference type="InterPro" id="IPR004412">
    <property type="entry name" value="GatA"/>
</dbReference>
<keyword evidence="5 7" id="KW-0648">Protein biosynthesis</keyword>
<dbReference type="Proteomes" id="UP000034881">
    <property type="component" value="Unassembled WGS sequence"/>
</dbReference>
<evidence type="ECO:0000256" key="3">
    <source>
        <dbReference type="ARBA" id="ARBA00022741"/>
    </source>
</evidence>
<dbReference type="InterPro" id="IPR023631">
    <property type="entry name" value="Amidase_dom"/>
</dbReference>
<comment type="subunit">
    <text evidence="7">Heterotrimer of A, B and C subunits.</text>
</comment>
<name>A0A0G0QWI5_9BACT</name>
<evidence type="ECO:0000256" key="1">
    <source>
        <dbReference type="ARBA" id="ARBA00008069"/>
    </source>
</evidence>
<gene>
    <name evidence="7" type="primary">gatA</name>
    <name evidence="9" type="ORF">UT77_C0007G0018</name>
</gene>
<protein>
    <recommendedName>
        <fullName evidence="7">Glutamyl-tRNA(Gln) amidotransferase subunit A</fullName>
        <shortName evidence="7">Glu-ADT subunit A</shortName>
        <ecNumber evidence="7">6.3.5.7</ecNumber>
    </recommendedName>
</protein>
<dbReference type="InterPro" id="IPR000120">
    <property type="entry name" value="Amidase"/>
</dbReference>
<dbReference type="Pfam" id="PF01425">
    <property type="entry name" value="Amidase"/>
    <property type="match status" value="1"/>
</dbReference>
<dbReference type="GO" id="GO:0006412">
    <property type="term" value="P:translation"/>
    <property type="evidence" value="ECO:0007669"/>
    <property type="project" value="UniProtKB-UniRule"/>
</dbReference>
<dbReference type="GO" id="GO:0050567">
    <property type="term" value="F:glutaminyl-tRNA synthase (glutamine-hydrolyzing) activity"/>
    <property type="evidence" value="ECO:0007669"/>
    <property type="project" value="UniProtKB-UniRule"/>
</dbReference>
<dbReference type="PANTHER" id="PTHR11895">
    <property type="entry name" value="TRANSAMIDASE"/>
    <property type="match status" value="1"/>
</dbReference>
<comment type="caution">
    <text evidence="9">The sequence shown here is derived from an EMBL/GenBank/DDBJ whole genome shotgun (WGS) entry which is preliminary data.</text>
</comment>
<dbReference type="NCBIfam" id="TIGR00132">
    <property type="entry name" value="gatA"/>
    <property type="match status" value="1"/>
</dbReference>
<dbReference type="SUPFAM" id="SSF75304">
    <property type="entry name" value="Amidase signature (AS) enzymes"/>
    <property type="match status" value="1"/>
</dbReference>
<organism evidence="9 10">
    <name type="scientific">Candidatus Daviesbacteria bacterium GW2011_GWC2_40_12</name>
    <dbReference type="NCBI Taxonomy" id="1618431"/>
    <lineage>
        <taxon>Bacteria</taxon>
        <taxon>Candidatus Daviesiibacteriota</taxon>
    </lineage>
</organism>
<feature type="active site" description="Charge relay system" evidence="7">
    <location>
        <position position="135"/>
    </location>
</feature>
<evidence type="ECO:0000256" key="6">
    <source>
        <dbReference type="ARBA" id="ARBA00047407"/>
    </source>
</evidence>
<proteinExistence type="inferred from homology"/>
<feature type="domain" description="Amidase" evidence="8">
    <location>
        <begin position="48"/>
        <end position="432"/>
    </location>
</feature>
<dbReference type="GO" id="GO:0016740">
    <property type="term" value="F:transferase activity"/>
    <property type="evidence" value="ECO:0007669"/>
    <property type="project" value="UniProtKB-KW"/>
</dbReference>
<keyword evidence="2 7" id="KW-0436">Ligase</keyword>
<dbReference type="AlphaFoldDB" id="A0A0G0QWI5"/>
<reference evidence="9 10" key="1">
    <citation type="journal article" date="2015" name="Nature">
        <title>rRNA introns, odd ribosomes, and small enigmatic genomes across a large radiation of phyla.</title>
        <authorList>
            <person name="Brown C.T."/>
            <person name="Hug L.A."/>
            <person name="Thomas B.C."/>
            <person name="Sharon I."/>
            <person name="Castelle C.J."/>
            <person name="Singh A."/>
            <person name="Wilkins M.J."/>
            <person name="Williams K.H."/>
            <person name="Banfield J.F."/>
        </authorList>
    </citation>
    <scope>NUCLEOTIDE SEQUENCE [LARGE SCALE GENOMIC DNA]</scope>
</reference>
<evidence type="ECO:0000313" key="10">
    <source>
        <dbReference type="Proteomes" id="UP000034881"/>
    </source>
</evidence>
<comment type="similarity">
    <text evidence="1 7">Belongs to the amidase family. GatA subfamily.</text>
</comment>
<dbReference type="HAMAP" id="MF_00120">
    <property type="entry name" value="GatA"/>
    <property type="match status" value="1"/>
</dbReference>
<dbReference type="Gene3D" id="3.90.1300.10">
    <property type="entry name" value="Amidase signature (AS) domain"/>
    <property type="match status" value="1"/>
</dbReference>
<evidence type="ECO:0000256" key="2">
    <source>
        <dbReference type="ARBA" id="ARBA00022598"/>
    </source>
</evidence>
<evidence type="ECO:0000313" key="9">
    <source>
        <dbReference type="EMBL" id="KKR41716.1"/>
    </source>
</evidence>
<accession>A0A0G0QWI5</accession>
<comment type="function">
    <text evidence="7">Allows the formation of correctly charged Gln-tRNA(Gln) through the transamidation of misacylated Glu-tRNA(Gln) in organisms which lack glutaminyl-tRNA synthetase. The reaction takes place in the presence of glutamine and ATP through an activated gamma-phospho-Glu-tRNA(Gln).</text>
</comment>
<sequence>MTDSITKLTLTQTIEALEAKDFSEEELNNAYFERAAKLNPKLNAFLEISKNSCGIPAAIKDSILTKGIKTTAGSKILSNFVPQYNATVINHLLEKGVSILGKTNCDEFTMGSSGENSAFGPTKNPWDQSKVPGGSSSGSAAAVSADLCAFALGTDTGGSIRQPASFCGIVGLKPSYGRVSRYGAIAMASSFDQIGPMTKSVEDAALVLEWISGSDAYDSNCISVKWKMENEKWKESLNGLKVGMPKGYFTDGLDPKVKVVIEAAIKKMQELGAEIVEISLPSTHYGLAAYYILVPSEISSNYARFDGIRFGGKRDQFGQEVKRRIMLGTYSLSSGYYDDYYAKAAKVRTLIRQDFDKAFQKCDVMVSPVSPTTAWSLGEKIDDPLTMYLSDVYTIFANLAGIPALSVPCGFSDNLPVGLQILGKYMDEETILKVGYAYEQATEWRKEKPVLQ</sequence>
<dbReference type="EC" id="6.3.5.7" evidence="7"/>
<dbReference type="PANTHER" id="PTHR11895:SF151">
    <property type="entry name" value="GLUTAMYL-TRNA(GLN) AMIDOTRANSFERASE SUBUNIT A"/>
    <property type="match status" value="1"/>
</dbReference>
<keyword evidence="4 7" id="KW-0067">ATP-binding</keyword>
<evidence type="ECO:0000256" key="4">
    <source>
        <dbReference type="ARBA" id="ARBA00022840"/>
    </source>
</evidence>
<dbReference type="EMBL" id="LBYB01000007">
    <property type="protein sequence ID" value="KKR41716.1"/>
    <property type="molecule type" value="Genomic_DNA"/>
</dbReference>
<dbReference type="InterPro" id="IPR036928">
    <property type="entry name" value="AS_sf"/>
</dbReference>
<dbReference type="PROSITE" id="PS00571">
    <property type="entry name" value="AMIDASES"/>
    <property type="match status" value="1"/>
</dbReference>
<comment type="catalytic activity">
    <reaction evidence="6 7">
        <text>L-glutamyl-tRNA(Gln) + L-glutamine + ATP + H2O = L-glutaminyl-tRNA(Gln) + L-glutamate + ADP + phosphate + H(+)</text>
        <dbReference type="Rhea" id="RHEA:17521"/>
        <dbReference type="Rhea" id="RHEA-COMP:9681"/>
        <dbReference type="Rhea" id="RHEA-COMP:9684"/>
        <dbReference type="ChEBI" id="CHEBI:15377"/>
        <dbReference type="ChEBI" id="CHEBI:15378"/>
        <dbReference type="ChEBI" id="CHEBI:29985"/>
        <dbReference type="ChEBI" id="CHEBI:30616"/>
        <dbReference type="ChEBI" id="CHEBI:43474"/>
        <dbReference type="ChEBI" id="CHEBI:58359"/>
        <dbReference type="ChEBI" id="CHEBI:78520"/>
        <dbReference type="ChEBI" id="CHEBI:78521"/>
        <dbReference type="ChEBI" id="CHEBI:456216"/>
        <dbReference type="EC" id="6.3.5.7"/>
    </reaction>
</comment>
<evidence type="ECO:0000256" key="7">
    <source>
        <dbReference type="HAMAP-Rule" id="MF_00120"/>
    </source>
</evidence>
<dbReference type="InterPro" id="IPR020556">
    <property type="entry name" value="Amidase_CS"/>
</dbReference>
<keyword evidence="3 7" id="KW-0547">Nucleotide-binding</keyword>
<feature type="active site" description="Acyl-ester intermediate" evidence="7">
    <location>
        <position position="159"/>
    </location>
</feature>
<dbReference type="GO" id="GO:0030956">
    <property type="term" value="C:glutamyl-tRNA(Gln) amidotransferase complex"/>
    <property type="evidence" value="ECO:0007669"/>
    <property type="project" value="InterPro"/>
</dbReference>
<evidence type="ECO:0000259" key="8">
    <source>
        <dbReference type="Pfam" id="PF01425"/>
    </source>
</evidence>
<dbReference type="PATRIC" id="fig|1618431.3.peg.935"/>
<dbReference type="GO" id="GO:0005524">
    <property type="term" value="F:ATP binding"/>
    <property type="evidence" value="ECO:0007669"/>
    <property type="project" value="UniProtKB-KW"/>
</dbReference>
<feature type="active site" description="Charge relay system" evidence="7">
    <location>
        <position position="60"/>
    </location>
</feature>
<evidence type="ECO:0000256" key="5">
    <source>
        <dbReference type="ARBA" id="ARBA00022917"/>
    </source>
</evidence>
<keyword evidence="9" id="KW-0808">Transferase</keyword>